<evidence type="ECO:0000313" key="3">
    <source>
        <dbReference type="Proteomes" id="UP000238348"/>
    </source>
</evidence>
<name>A0A2L0F401_SORCE</name>
<proteinExistence type="predicted"/>
<evidence type="ECO:0000256" key="1">
    <source>
        <dbReference type="SAM" id="MobiDB-lite"/>
    </source>
</evidence>
<feature type="region of interest" description="Disordered" evidence="1">
    <location>
        <begin position="42"/>
        <end position="75"/>
    </location>
</feature>
<evidence type="ECO:0000313" key="2">
    <source>
        <dbReference type="EMBL" id="AUX46276.1"/>
    </source>
</evidence>
<accession>A0A2L0F401</accession>
<sequence>MRVSLPGDQPGRDPAYEANHAITLQAPPDAVWPWLARRSSWSTACSRDRGPRGGAGRDALSARGPGPRALSPRGS</sequence>
<dbReference type="AlphaFoldDB" id="A0A2L0F401"/>
<dbReference type="EMBL" id="CP012673">
    <property type="protein sequence ID" value="AUX46276.1"/>
    <property type="molecule type" value="Genomic_DNA"/>
</dbReference>
<dbReference type="Proteomes" id="UP000238348">
    <property type="component" value="Chromosome"/>
</dbReference>
<gene>
    <name evidence="2" type="ORF">SOCE26_077810</name>
</gene>
<protein>
    <submittedName>
        <fullName evidence="2">Uncharacterized protein</fullName>
    </submittedName>
</protein>
<organism evidence="2 3">
    <name type="scientific">Sorangium cellulosum</name>
    <name type="common">Polyangium cellulosum</name>
    <dbReference type="NCBI Taxonomy" id="56"/>
    <lineage>
        <taxon>Bacteria</taxon>
        <taxon>Pseudomonadati</taxon>
        <taxon>Myxococcota</taxon>
        <taxon>Polyangia</taxon>
        <taxon>Polyangiales</taxon>
        <taxon>Polyangiaceae</taxon>
        <taxon>Sorangium</taxon>
    </lineage>
</organism>
<reference evidence="2 3" key="1">
    <citation type="submission" date="2015-09" db="EMBL/GenBank/DDBJ databases">
        <title>Sorangium comparison.</title>
        <authorList>
            <person name="Zaburannyi N."/>
            <person name="Bunk B."/>
            <person name="Overmann J."/>
            <person name="Mueller R."/>
        </authorList>
    </citation>
    <scope>NUCLEOTIDE SEQUENCE [LARGE SCALE GENOMIC DNA]</scope>
    <source>
        <strain evidence="2 3">So ce26</strain>
    </source>
</reference>